<evidence type="ECO:0000259" key="10">
    <source>
        <dbReference type="Pfam" id="PF22600"/>
    </source>
</evidence>
<protein>
    <recommendedName>
        <fullName evidence="4">polynucleotide adenylyltransferase</fullName>
        <ecNumber evidence="4">2.7.7.19</ecNumber>
    </recommendedName>
</protein>
<organism evidence="11 12">
    <name type="scientific">Tieghemiomyces parasiticus</name>
    <dbReference type="NCBI Taxonomy" id="78921"/>
    <lineage>
        <taxon>Eukaryota</taxon>
        <taxon>Fungi</taxon>
        <taxon>Fungi incertae sedis</taxon>
        <taxon>Zoopagomycota</taxon>
        <taxon>Kickxellomycotina</taxon>
        <taxon>Dimargaritomycetes</taxon>
        <taxon>Dimargaritales</taxon>
        <taxon>Dimargaritaceae</taxon>
        <taxon>Tieghemiomyces</taxon>
    </lineage>
</organism>
<dbReference type="Proteomes" id="UP001150569">
    <property type="component" value="Unassembled WGS sequence"/>
</dbReference>
<dbReference type="Pfam" id="PF03828">
    <property type="entry name" value="PAP_assoc"/>
    <property type="match status" value="1"/>
</dbReference>
<dbReference type="Pfam" id="PF22600">
    <property type="entry name" value="MTPAP-like_central"/>
    <property type="match status" value="1"/>
</dbReference>
<feature type="region of interest" description="Disordered" evidence="8">
    <location>
        <begin position="50"/>
        <end position="101"/>
    </location>
</feature>
<dbReference type="PANTHER" id="PTHR12271">
    <property type="entry name" value="POLY A POLYMERASE CID PAP -RELATED"/>
    <property type="match status" value="1"/>
</dbReference>
<dbReference type="OrthoDB" id="2274644at2759"/>
<comment type="caution">
    <text evidence="11">The sequence shown here is derived from an EMBL/GenBank/DDBJ whole genome shotgun (WGS) entry which is preliminary data.</text>
</comment>
<evidence type="ECO:0000256" key="8">
    <source>
        <dbReference type="SAM" id="MobiDB-lite"/>
    </source>
</evidence>
<dbReference type="Gene3D" id="1.10.1410.10">
    <property type="match status" value="1"/>
</dbReference>
<dbReference type="SUPFAM" id="SSF81301">
    <property type="entry name" value="Nucleotidyltransferase"/>
    <property type="match status" value="1"/>
</dbReference>
<feature type="compositionally biased region" description="Polar residues" evidence="8">
    <location>
        <begin position="10"/>
        <end position="28"/>
    </location>
</feature>
<sequence>MTGISHARQDSGTSGFNSPTKATDSIDLSNRPGGVDLAKVLSLSALSLAAPDDHDNHHHHECSSSDTAAPPSETSECDQSTQDEEHSIPTGPAPQRRRPPIVLPRISPLHPAVLNKDDEDKLSEQMVELFVTELLPTPDSIEIRKKFIRKLEAMVCAEWPDHPIGVYVFGSTSNNLASSHSDVDICITTESEGLFDVRDLARLLKRHGMQRVYCVFAKVPIVRFWDPQLRLACDLNINNTVSLHNTRMIKTFVDVDPRVRPLAMVIKHWTRRRVLNDAAAGGTISPYTWINALFNFLQLRRPPILPVLHQPSPVWSAETHNSDEFQMSLDFNDNIEELVGFGQANRETLGRLLYEFFRYYAHDFSYRESVVSVRHGRLLTKREKDWDHGRFAGMFCVEEPFNERRNLGNSADADSLEGIRQELERAVEILERSADIDILCEPFVLETSRGKGKPAVSMGRNRDAVSDPSVASTPAPRSYAKAASSPRQPATGQTGPTTVTSSNPRQGAGPHGLRSSHPVPAGAPRGGESRNGHRGPSHSTADRSNRKPLGRGTDASRFANTGGHHPNPRRRRDSTASHASSNGSSGTTGNRSRRNGGSQANRATGRPIQRQPRSAVSSARPSRSSSPSSTDISTNP</sequence>
<dbReference type="PANTHER" id="PTHR12271:SF113">
    <property type="entry name" value="POLY(A) RNA POLYMERASE CID11"/>
    <property type="match status" value="1"/>
</dbReference>
<dbReference type="GO" id="GO:1990817">
    <property type="term" value="F:poly(A) RNA polymerase activity"/>
    <property type="evidence" value="ECO:0007669"/>
    <property type="project" value="UniProtKB-EC"/>
</dbReference>
<dbReference type="InterPro" id="IPR054708">
    <property type="entry name" value="MTPAP-like_central"/>
</dbReference>
<reference evidence="11" key="1">
    <citation type="submission" date="2022-07" db="EMBL/GenBank/DDBJ databases">
        <title>Phylogenomic reconstructions and comparative analyses of Kickxellomycotina fungi.</title>
        <authorList>
            <person name="Reynolds N.K."/>
            <person name="Stajich J.E."/>
            <person name="Barry K."/>
            <person name="Grigoriev I.V."/>
            <person name="Crous P."/>
            <person name="Smith M.E."/>
        </authorList>
    </citation>
    <scope>NUCLEOTIDE SEQUENCE</scope>
    <source>
        <strain evidence="11">RSA 861</strain>
    </source>
</reference>
<evidence type="ECO:0000256" key="2">
    <source>
        <dbReference type="ARBA" id="ARBA00001946"/>
    </source>
</evidence>
<dbReference type="GO" id="GO:0046872">
    <property type="term" value="F:metal ion binding"/>
    <property type="evidence" value="ECO:0007669"/>
    <property type="project" value="UniProtKB-KW"/>
</dbReference>
<name>A0A9W8AD41_9FUNG</name>
<dbReference type="GO" id="GO:0010605">
    <property type="term" value="P:negative regulation of macromolecule metabolic process"/>
    <property type="evidence" value="ECO:0007669"/>
    <property type="project" value="UniProtKB-ARBA"/>
</dbReference>
<keyword evidence="12" id="KW-1185">Reference proteome</keyword>
<evidence type="ECO:0000256" key="4">
    <source>
        <dbReference type="ARBA" id="ARBA00012388"/>
    </source>
</evidence>
<feature type="compositionally biased region" description="Polar residues" evidence="8">
    <location>
        <begin position="64"/>
        <end position="80"/>
    </location>
</feature>
<feature type="region of interest" description="Disordered" evidence="8">
    <location>
        <begin position="1"/>
        <end position="33"/>
    </location>
</feature>
<keyword evidence="6" id="KW-0479">Metal-binding</keyword>
<evidence type="ECO:0000313" key="12">
    <source>
        <dbReference type="Proteomes" id="UP001150569"/>
    </source>
</evidence>
<comment type="cofactor">
    <cofactor evidence="2">
        <name>Mg(2+)</name>
        <dbReference type="ChEBI" id="CHEBI:18420"/>
    </cofactor>
</comment>
<dbReference type="GO" id="GO:0031123">
    <property type="term" value="P:RNA 3'-end processing"/>
    <property type="evidence" value="ECO:0007669"/>
    <property type="project" value="TreeGrafter"/>
</dbReference>
<feature type="domain" description="PAP-associated" evidence="9">
    <location>
        <begin position="348"/>
        <end position="403"/>
    </location>
</feature>
<dbReference type="EC" id="2.7.7.19" evidence="4"/>
<gene>
    <name evidence="11" type="ORF">IWQ60_005062</name>
</gene>
<dbReference type="EMBL" id="JANBPT010000261">
    <property type="protein sequence ID" value="KAJ1924655.1"/>
    <property type="molecule type" value="Genomic_DNA"/>
</dbReference>
<keyword evidence="7" id="KW-0460">Magnesium</keyword>
<dbReference type="Gene3D" id="3.30.460.10">
    <property type="entry name" value="Beta Polymerase, domain 2"/>
    <property type="match status" value="1"/>
</dbReference>
<feature type="compositionally biased region" description="Basic and acidic residues" evidence="8">
    <location>
        <begin position="51"/>
        <end position="63"/>
    </location>
</feature>
<keyword evidence="5" id="KW-0808">Transferase</keyword>
<feature type="region of interest" description="Disordered" evidence="8">
    <location>
        <begin position="449"/>
        <end position="636"/>
    </location>
</feature>
<feature type="domain" description="Poly(A) RNA polymerase mitochondrial-like central palm" evidence="10">
    <location>
        <begin position="123"/>
        <end position="253"/>
    </location>
</feature>
<evidence type="ECO:0000256" key="1">
    <source>
        <dbReference type="ARBA" id="ARBA00001936"/>
    </source>
</evidence>
<dbReference type="SUPFAM" id="SSF81631">
    <property type="entry name" value="PAP/OAS1 substrate-binding domain"/>
    <property type="match status" value="1"/>
</dbReference>
<evidence type="ECO:0000259" key="9">
    <source>
        <dbReference type="Pfam" id="PF03828"/>
    </source>
</evidence>
<comment type="cofactor">
    <cofactor evidence="1">
        <name>Mn(2+)</name>
        <dbReference type="ChEBI" id="CHEBI:29035"/>
    </cofactor>
</comment>
<evidence type="ECO:0000256" key="3">
    <source>
        <dbReference type="ARBA" id="ARBA00008593"/>
    </source>
</evidence>
<dbReference type="AlphaFoldDB" id="A0A9W8AD41"/>
<evidence type="ECO:0000256" key="6">
    <source>
        <dbReference type="ARBA" id="ARBA00022723"/>
    </source>
</evidence>
<accession>A0A9W8AD41</accession>
<feature type="compositionally biased region" description="Low complexity" evidence="8">
    <location>
        <begin position="612"/>
        <end position="629"/>
    </location>
</feature>
<evidence type="ECO:0000313" key="11">
    <source>
        <dbReference type="EMBL" id="KAJ1924655.1"/>
    </source>
</evidence>
<evidence type="ECO:0000256" key="5">
    <source>
        <dbReference type="ARBA" id="ARBA00022679"/>
    </source>
</evidence>
<dbReference type="InterPro" id="IPR043519">
    <property type="entry name" value="NT_sf"/>
</dbReference>
<dbReference type="CDD" id="cd05402">
    <property type="entry name" value="NT_PAP_TUTase"/>
    <property type="match status" value="1"/>
</dbReference>
<evidence type="ECO:0000256" key="7">
    <source>
        <dbReference type="ARBA" id="ARBA00022842"/>
    </source>
</evidence>
<feature type="compositionally biased region" description="Low complexity" evidence="8">
    <location>
        <begin position="576"/>
        <end position="602"/>
    </location>
</feature>
<dbReference type="InterPro" id="IPR002058">
    <property type="entry name" value="PAP_assoc"/>
</dbReference>
<feature type="compositionally biased region" description="Polar residues" evidence="8">
    <location>
        <begin position="485"/>
        <end position="505"/>
    </location>
</feature>
<proteinExistence type="inferred from homology"/>
<comment type="similarity">
    <text evidence="3">Belongs to the DNA polymerase type-B-like family.</text>
</comment>